<dbReference type="AlphaFoldDB" id="K1RPV7"/>
<protein>
    <submittedName>
        <fullName evidence="1">Uncharacterized protein</fullName>
    </submittedName>
</protein>
<comment type="caution">
    <text evidence="1">The sequence shown here is derived from an EMBL/GenBank/DDBJ whole genome shotgun (WGS) entry which is preliminary data.</text>
</comment>
<accession>K1RPV7</accession>
<evidence type="ECO:0000313" key="1">
    <source>
        <dbReference type="EMBL" id="EKC43650.1"/>
    </source>
</evidence>
<sequence>MKFLIDYMKSDLEAIEILLEWCIK</sequence>
<name>K1RPV7_9ZZZZ</name>
<proteinExistence type="predicted"/>
<dbReference type="EMBL" id="AJWZ01011939">
    <property type="protein sequence ID" value="EKC43650.1"/>
    <property type="molecule type" value="Genomic_DNA"/>
</dbReference>
<feature type="non-terminal residue" evidence="1">
    <location>
        <position position="24"/>
    </location>
</feature>
<gene>
    <name evidence="1" type="ORF">OBE_17890</name>
</gene>
<organism evidence="1">
    <name type="scientific">human gut metagenome</name>
    <dbReference type="NCBI Taxonomy" id="408170"/>
    <lineage>
        <taxon>unclassified sequences</taxon>
        <taxon>metagenomes</taxon>
        <taxon>organismal metagenomes</taxon>
    </lineage>
</organism>
<reference evidence="1" key="1">
    <citation type="journal article" date="2013" name="Environ. Microbiol.">
        <title>Microbiota from the distal guts of lean and obese adolescents exhibit partial functional redundancy besides clear differences in community structure.</title>
        <authorList>
            <person name="Ferrer M."/>
            <person name="Ruiz A."/>
            <person name="Lanza F."/>
            <person name="Haange S.B."/>
            <person name="Oberbach A."/>
            <person name="Till H."/>
            <person name="Bargiela R."/>
            <person name="Campoy C."/>
            <person name="Segura M.T."/>
            <person name="Richter M."/>
            <person name="von Bergen M."/>
            <person name="Seifert J."/>
            <person name="Suarez A."/>
        </authorList>
    </citation>
    <scope>NUCLEOTIDE SEQUENCE</scope>
</reference>